<comment type="caution">
    <text evidence="4">The sequence shown here is derived from an EMBL/GenBank/DDBJ whole genome shotgun (WGS) entry which is preliminary data.</text>
</comment>
<name>A0A3F2RZZ9_9STRA</name>
<sequence>MGGVVQYIGEWEDGKFHGIGSCQYKDGSEYSGAFERGRRHGTGILVLASGDRYEGQWWQGLRHSQGVSFSKASGSTREGAWKRGVEVSDGEWLITFANGDKYSGAYHRGRPWGKGTCKFANGAAYTGEWVDGLREGHGVCVNPDGSILEGEWQHSVFVKAVRTPSRFVEVSLSSNTPPPSPKRLSLATEAEQGGKLTPHPECGVHRYVYSNGDVYDGEFKEGYRHGFGLFTERATGSSYEGQWTDQGTQGSGKVIYNMAKAPLYQITAIDEPVDGEWTITFPDSSKFIGECVGGRPHGRGLCKYAGGDLYDGMWVNGKRHGVGSGFFANGESFVGQWENNHVALNGQGKLTLADGTVHVYAK</sequence>
<dbReference type="Proteomes" id="UP000277300">
    <property type="component" value="Unassembled WGS sequence"/>
</dbReference>
<dbReference type="PANTHER" id="PTHR43215:SF14">
    <property type="entry name" value="RADIAL SPOKE HEAD 1 HOMOLOG"/>
    <property type="match status" value="1"/>
</dbReference>
<evidence type="ECO:0000313" key="3">
    <source>
        <dbReference type="EMBL" id="RLN60203.1"/>
    </source>
</evidence>
<dbReference type="OrthoDB" id="203073at2759"/>
<evidence type="ECO:0000313" key="6">
    <source>
        <dbReference type="Proteomes" id="UP000284657"/>
    </source>
</evidence>
<proteinExistence type="predicted"/>
<feature type="region of interest" description="Disordered" evidence="2">
    <location>
        <begin position="170"/>
        <end position="198"/>
    </location>
</feature>
<dbReference type="Pfam" id="PF02493">
    <property type="entry name" value="MORN"/>
    <property type="match status" value="9"/>
</dbReference>
<accession>A0A3F2RZZ9</accession>
<dbReference type="PANTHER" id="PTHR43215">
    <property type="entry name" value="RADIAL SPOKE HEAD 1 HOMOLOG"/>
    <property type="match status" value="1"/>
</dbReference>
<dbReference type="EMBL" id="MBAD02000991">
    <property type="protein sequence ID" value="RLN60203.1"/>
    <property type="molecule type" value="Genomic_DNA"/>
</dbReference>
<keyword evidence="1" id="KW-0677">Repeat</keyword>
<evidence type="ECO:0000313" key="5">
    <source>
        <dbReference type="Proteomes" id="UP000277300"/>
    </source>
</evidence>
<gene>
    <name evidence="3" type="ORF">BBJ29_001440</name>
    <name evidence="4" type="ORF">BBP00_00002035</name>
</gene>
<dbReference type="Gene3D" id="2.20.110.10">
    <property type="entry name" value="Histone H3 K4-specific methyltransferase SET7/9 N-terminal domain"/>
    <property type="match status" value="6"/>
</dbReference>
<evidence type="ECO:0008006" key="7">
    <source>
        <dbReference type="Google" id="ProtNLM"/>
    </source>
</evidence>
<protein>
    <recommendedName>
        <fullName evidence="7">MORN repeat-containing protein 5</fullName>
    </recommendedName>
</protein>
<evidence type="ECO:0000256" key="2">
    <source>
        <dbReference type="SAM" id="MobiDB-lite"/>
    </source>
</evidence>
<dbReference type="EMBL" id="MBDO02000032">
    <property type="protein sequence ID" value="RLN66692.1"/>
    <property type="molecule type" value="Genomic_DNA"/>
</dbReference>
<evidence type="ECO:0000256" key="1">
    <source>
        <dbReference type="ARBA" id="ARBA00022737"/>
    </source>
</evidence>
<dbReference type="Proteomes" id="UP000284657">
    <property type="component" value="Unassembled WGS sequence"/>
</dbReference>
<evidence type="ECO:0000313" key="4">
    <source>
        <dbReference type="EMBL" id="RLN66692.1"/>
    </source>
</evidence>
<dbReference type="AlphaFoldDB" id="A0A3F2RZZ9"/>
<reference evidence="5 6" key="1">
    <citation type="submission" date="2018-07" db="EMBL/GenBank/DDBJ databases">
        <title>Genome sequencing of oomycete isolates from Chile give support for New Zealand origin for Phytophthora kernoviae and make available the first Nothophytophthora sp. genome.</title>
        <authorList>
            <person name="Studholme D.J."/>
            <person name="Sanfuentes E."/>
            <person name="Panda P."/>
            <person name="Hill R."/>
            <person name="Sambles C."/>
            <person name="Grant M."/>
            <person name="Williams N.M."/>
            <person name="Mcdougal R.L."/>
        </authorList>
    </citation>
    <scope>NUCLEOTIDE SEQUENCE [LARGE SCALE GENOMIC DNA]</scope>
    <source>
        <strain evidence="4">Chile6</strain>
        <strain evidence="3">Chile7</strain>
    </source>
</reference>
<dbReference type="SUPFAM" id="SSF82185">
    <property type="entry name" value="Histone H3 K4-specific methyltransferase SET7/9 N-terminal domain"/>
    <property type="match status" value="3"/>
</dbReference>
<dbReference type="InterPro" id="IPR003409">
    <property type="entry name" value="MORN"/>
</dbReference>
<dbReference type="SMART" id="SM00698">
    <property type="entry name" value="MORN"/>
    <property type="match status" value="9"/>
</dbReference>
<organism evidence="4 5">
    <name type="scientific">Phytophthora kernoviae</name>
    <dbReference type="NCBI Taxonomy" id="325452"/>
    <lineage>
        <taxon>Eukaryota</taxon>
        <taxon>Sar</taxon>
        <taxon>Stramenopiles</taxon>
        <taxon>Oomycota</taxon>
        <taxon>Peronosporomycetes</taxon>
        <taxon>Peronosporales</taxon>
        <taxon>Peronosporaceae</taxon>
        <taxon>Phytophthora</taxon>
    </lineage>
</organism>